<feature type="domain" description="IFT80/172/WDR35 TPR" evidence="4">
    <location>
        <begin position="472"/>
        <end position="618"/>
    </location>
</feature>
<dbReference type="Proteomes" id="UP001497525">
    <property type="component" value="Unassembled WGS sequence"/>
</dbReference>
<dbReference type="InterPro" id="IPR001680">
    <property type="entry name" value="WD40_rpt"/>
</dbReference>
<dbReference type="Pfam" id="PF23335">
    <property type="entry name" value="Beta-prop_IFT80_2nd"/>
    <property type="match status" value="1"/>
</dbReference>
<dbReference type="Pfam" id="PF23387">
    <property type="entry name" value="TPR_IFT80_172"/>
    <property type="match status" value="1"/>
</dbReference>
<dbReference type="InterPro" id="IPR056456">
    <property type="entry name" value="Beta-prop_IFT80_2nd"/>
</dbReference>
<dbReference type="PANTHER" id="PTHR24098:SF0">
    <property type="entry name" value="OUTER SEGMENT 5"/>
    <property type="match status" value="1"/>
</dbReference>
<evidence type="ECO:0000313" key="5">
    <source>
        <dbReference type="EMBL" id="CAL5135617.1"/>
    </source>
</evidence>
<evidence type="ECO:0000259" key="4">
    <source>
        <dbReference type="Pfam" id="PF23387"/>
    </source>
</evidence>
<dbReference type="FunFam" id="1.25.40.470:FF:000007">
    <property type="entry name" value="Intraflagellar transport 80 homolog (Chlamydomonas)"/>
    <property type="match status" value="1"/>
</dbReference>
<dbReference type="SMART" id="SM00320">
    <property type="entry name" value="WD40"/>
    <property type="match status" value="4"/>
</dbReference>
<dbReference type="EMBL" id="CAXLJL010000267">
    <property type="protein sequence ID" value="CAL5135617.1"/>
    <property type="molecule type" value="Genomic_DNA"/>
</dbReference>
<feature type="domain" description="IFT80 second beta-propeller" evidence="3">
    <location>
        <begin position="158"/>
        <end position="444"/>
    </location>
</feature>
<dbReference type="Gene3D" id="1.25.40.470">
    <property type="match status" value="1"/>
</dbReference>
<evidence type="ECO:0000256" key="1">
    <source>
        <dbReference type="PROSITE-ProRule" id="PRU00221"/>
    </source>
</evidence>
<dbReference type="InterPro" id="IPR015943">
    <property type="entry name" value="WD40/YVTN_repeat-like_dom_sf"/>
</dbReference>
<dbReference type="PANTHER" id="PTHR24098">
    <property type="entry name" value="OUTER SEGMENT 5"/>
    <property type="match status" value="1"/>
</dbReference>
<dbReference type="SUPFAM" id="SSF82171">
    <property type="entry name" value="DPP6 N-terminal domain-like"/>
    <property type="match status" value="1"/>
</dbReference>
<keyword evidence="1" id="KW-0853">WD repeat</keyword>
<evidence type="ECO:0000259" key="3">
    <source>
        <dbReference type="Pfam" id="PF23335"/>
    </source>
</evidence>
<dbReference type="GO" id="GO:0030992">
    <property type="term" value="C:intraciliary transport particle B"/>
    <property type="evidence" value="ECO:0007669"/>
    <property type="project" value="TreeGrafter"/>
</dbReference>
<comment type="caution">
    <text evidence="5">The sequence shown here is derived from an EMBL/GenBank/DDBJ whole genome shotgun (WGS) entry which is preliminary data.</text>
</comment>
<gene>
    <name evidence="5" type="ORF">CDAUBV1_LOCUS9745</name>
</gene>
<dbReference type="InterPro" id="IPR056157">
    <property type="entry name" value="TPR_IFT80_172_dom"/>
</dbReference>
<evidence type="ECO:0008006" key="7">
    <source>
        <dbReference type="Google" id="ProtNLM"/>
    </source>
</evidence>
<name>A0AAV2TH34_CALDB</name>
<sequence>MGLPIYSLAWGPNSSQILFSLGKQLVLQPLQPNVKPTAWKAHEGIILKVDWSHVTDQIISGAEDCKFKVWDAFGRLLFTSSPCQYPITSLSWSPDGNLFAVGSYDMLRICDKRGWSCAVEKTKTGSLFNVRWSGDGTQVAGAGGNGQVIIGQITDIWMEWNGFEAAIVDERTIHVHNIRNGAMDKLEFRDRVPKASLGFDHLVVATASQCYVYSTKNFNTPAIVDLKEGNVTMIAQCQKYFALVDGTSIYVYTYDARLACSPKSPNLRTDLLHPEALTISNDALAVKNKADGRAIYLFETATGKTLGDEKPVIHTTEVIRIGLDQCGNPLDRRLALIDRNKDLYLMSIRVFGTARKLVKLSTSVTSFVWAETSNLLAAVANDKVSVWFYPNIAFIDSDLLSMTTQEHDAQEEFGKQPELLSFYRDRISICRSDGSIVSLPVSPYPDRLHQLIGLNKWDDALSLCRNVKDKLLWACLAGFATYMKNLEVAEVAFSEIEEVDKVEYLRYIKKLPTKEMRTAEILLFSGEYQDAEGILVQAGLYFRAVMMNLDSYRWERALDLALKYNVAVDIVLSVRQSYLQQFDRTETLEKFLAQPKTKPIGLKELKEKIHQQLEQEEEQAKTNQAGDSVSPGSHSRQAIAT</sequence>
<feature type="repeat" description="WD" evidence="1">
    <location>
        <begin position="39"/>
        <end position="71"/>
    </location>
</feature>
<feature type="region of interest" description="Disordered" evidence="2">
    <location>
        <begin position="611"/>
        <end position="641"/>
    </location>
</feature>
<organism evidence="5 6">
    <name type="scientific">Calicophoron daubneyi</name>
    <name type="common">Rumen fluke</name>
    <name type="synonym">Paramphistomum daubneyi</name>
    <dbReference type="NCBI Taxonomy" id="300641"/>
    <lineage>
        <taxon>Eukaryota</taxon>
        <taxon>Metazoa</taxon>
        <taxon>Spiralia</taxon>
        <taxon>Lophotrochozoa</taxon>
        <taxon>Platyhelminthes</taxon>
        <taxon>Trematoda</taxon>
        <taxon>Digenea</taxon>
        <taxon>Plagiorchiida</taxon>
        <taxon>Pronocephalata</taxon>
        <taxon>Paramphistomoidea</taxon>
        <taxon>Paramphistomidae</taxon>
        <taxon>Calicophoron</taxon>
    </lineage>
</organism>
<evidence type="ECO:0000256" key="2">
    <source>
        <dbReference type="SAM" id="MobiDB-lite"/>
    </source>
</evidence>
<dbReference type="GO" id="GO:0060271">
    <property type="term" value="P:cilium assembly"/>
    <property type="evidence" value="ECO:0007669"/>
    <property type="project" value="TreeGrafter"/>
</dbReference>
<reference evidence="5" key="1">
    <citation type="submission" date="2024-06" db="EMBL/GenBank/DDBJ databases">
        <authorList>
            <person name="Liu X."/>
            <person name="Lenzi L."/>
            <person name="Haldenby T S."/>
            <person name="Uol C."/>
        </authorList>
    </citation>
    <scope>NUCLEOTIDE SEQUENCE</scope>
</reference>
<protein>
    <recommendedName>
        <fullName evidence="7">Intraflagellar transport protein 80 homolog</fullName>
    </recommendedName>
</protein>
<accession>A0AAV2TH34</accession>
<dbReference type="Pfam" id="PF00400">
    <property type="entry name" value="WD40"/>
    <property type="match status" value="2"/>
</dbReference>
<dbReference type="PROSITE" id="PS50082">
    <property type="entry name" value="WD_REPEATS_2"/>
    <property type="match status" value="1"/>
</dbReference>
<dbReference type="AlphaFoldDB" id="A0AAV2TH34"/>
<dbReference type="Gene3D" id="2.130.10.10">
    <property type="entry name" value="YVTN repeat-like/Quinoprotein amine dehydrogenase"/>
    <property type="match status" value="1"/>
</dbReference>
<dbReference type="GO" id="GO:0005929">
    <property type="term" value="C:cilium"/>
    <property type="evidence" value="ECO:0007669"/>
    <property type="project" value="TreeGrafter"/>
</dbReference>
<feature type="compositionally biased region" description="Polar residues" evidence="2">
    <location>
        <begin position="621"/>
        <end position="641"/>
    </location>
</feature>
<proteinExistence type="predicted"/>
<evidence type="ECO:0000313" key="6">
    <source>
        <dbReference type="Proteomes" id="UP001497525"/>
    </source>
</evidence>